<dbReference type="AlphaFoldDB" id="A0A1Y0EQD4"/>
<name>A0A1Y0EQD4_9BURK</name>
<dbReference type="GO" id="GO:0160148">
    <property type="term" value="F:tRNA pseudouridine(55) synthase activity"/>
    <property type="evidence" value="ECO:0007669"/>
    <property type="project" value="UniProtKB-EC"/>
</dbReference>
<dbReference type="Gene3D" id="3.30.2350.10">
    <property type="entry name" value="Pseudouridine synthase"/>
    <property type="match status" value="1"/>
</dbReference>
<evidence type="ECO:0000256" key="3">
    <source>
        <dbReference type="ARBA" id="ARBA00022694"/>
    </source>
</evidence>
<dbReference type="PANTHER" id="PTHR13767:SF2">
    <property type="entry name" value="PSEUDOURIDYLATE SYNTHASE TRUB1"/>
    <property type="match status" value="1"/>
</dbReference>
<dbReference type="Pfam" id="PF01509">
    <property type="entry name" value="TruB_N"/>
    <property type="match status" value="1"/>
</dbReference>
<dbReference type="CDD" id="cd02573">
    <property type="entry name" value="PseudoU_synth_EcTruB"/>
    <property type="match status" value="1"/>
</dbReference>
<gene>
    <name evidence="5" type="primary">truB</name>
    <name evidence="9" type="ORF">CCO03_13950</name>
</gene>
<feature type="domain" description="tRNA pseudouridylate synthase B C-terminal" evidence="8">
    <location>
        <begin position="221"/>
        <end position="264"/>
    </location>
</feature>
<dbReference type="InterPro" id="IPR014780">
    <property type="entry name" value="tRNA_psdUridine_synth_TruB"/>
</dbReference>
<reference evidence="9 10" key="1">
    <citation type="submission" date="2017-05" db="EMBL/GenBank/DDBJ databases">
        <authorList>
            <person name="Song R."/>
            <person name="Chenine A.L."/>
            <person name="Ruprecht R.M."/>
        </authorList>
    </citation>
    <scope>NUCLEOTIDE SEQUENCE [LARGE SCALE GENOMIC DNA]</scope>
    <source>
        <strain evidence="9 10">DSM 26136</strain>
    </source>
</reference>
<evidence type="ECO:0000259" key="7">
    <source>
        <dbReference type="Pfam" id="PF01509"/>
    </source>
</evidence>
<comment type="function">
    <text evidence="5">Responsible for synthesis of pseudouridine from uracil-55 in the psi GC loop of transfer RNAs.</text>
</comment>
<dbReference type="RefSeq" id="WP_087282007.1">
    <property type="nucleotide sequence ID" value="NZ_CP021455.1"/>
</dbReference>
<dbReference type="PANTHER" id="PTHR13767">
    <property type="entry name" value="TRNA-PSEUDOURIDINE SYNTHASE"/>
    <property type="match status" value="1"/>
</dbReference>
<dbReference type="SUPFAM" id="SSF55120">
    <property type="entry name" value="Pseudouridine synthase"/>
    <property type="match status" value="1"/>
</dbReference>
<dbReference type="InterPro" id="IPR032819">
    <property type="entry name" value="TruB_C"/>
</dbReference>
<feature type="region of interest" description="Disordered" evidence="6">
    <location>
        <begin position="1"/>
        <end position="38"/>
    </location>
</feature>
<organism evidence="9 10">
    <name type="scientific">Comamonas serinivorans</name>
    <dbReference type="NCBI Taxonomy" id="1082851"/>
    <lineage>
        <taxon>Bacteria</taxon>
        <taxon>Pseudomonadati</taxon>
        <taxon>Pseudomonadota</taxon>
        <taxon>Betaproteobacteria</taxon>
        <taxon>Burkholderiales</taxon>
        <taxon>Comamonadaceae</taxon>
        <taxon>Comamonas</taxon>
    </lineage>
</organism>
<comment type="catalytic activity">
    <reaction evidence="1 5">
        <text>uridine(55) in tRNA = pseudouridine(55) in tRNA</text>
        <dbReference type="Rhea" id="RHEA:42532"/>
        <dbReference type="Rhea" id="RHEA-COMP:10101"/>
        <dbReference type="Rhea" id="RHEA-COMP:10102"/>
        <dbReference type="ChEBI" id="CHEBI:65314"/>
        <dbReference type="ChEBI" id="CHEBI:65315"/>
        <dbReference type="EC" id="5.4.99.25"/>
    </reaction>
</comment>
<keyword evidence="10" id="KW-1185">Reference proteome</keyword>
<evidence type="ECO:0000256" key="5">
    <source>
        <dbReference type="HAMAP-Rule" id="MF_01080"/>
    </source>
</evidence>
<evidence type="ECO:0000313" key="9">
    <source>
        <dbReference type="EMBL" id="ARU05640.1"/>
    </source>
</evidence>
<evidence type="ECO:0000256" key="1">
    <source>
        <dbReference type="ARBA" id="ARBA00000385"/>
    </source>
</evidence>
<evidence type="ECO:0000256" key="4">
    <source>
        <dbReference type="ARBA" id="ARBA00023235"/>
    </source>
</evidence>
<dbReference type="Proteomes" id="UP000196138">
    <property type="component" value="Chromosome"/>
</dbReference>
<evidence type="ECO:0000259" key="8">
    <source>
        <dbReference type="Pfam" id="PF16198"/>
    </source>
</evidence>
<feature type="domain" description="Pseudouridine synthase II N-terminal" evidence="7">
    <location>
        <begin position="66"/>
        <end position="220"/>
    </location>
</feature>
<protein>
    <recommendedName>
        <fullName evidence="5">tRNA pseudouridine synthase B</fullName>
        <ecNumber evidence="5">5.4.99.25</ecNumber>
    </recommendedName>
    <alternativeName>
        <fullName evidence="5">tRNA pseudouridine(55) synthase</fullName>
        <shortName evidence="5">Psi55 synthase</shortName>
    </alternativeName>
    <alternativeName>
        <fullName evidence="5">tRNA pseudouridylate synthase</fullName>
    </alternativeName>
    <alternativeName>
        <fullName evidence="5">tRNA-uridine isomerase</fullName>
    </alternativeName>
</protein>
<dbReference type="EMBL" id="CP021455">
    <property type="protein sequence ID" value="ARU05640.1"/>
    <property type="molecule type" value="Genomic_DNA"/>
</dbReference>
<accession>A0A1Y0EQD4</accession>
<feature type="active site" description="Nucleophile" evidence="5">
    <location>
        <position position="81"/>
    </location>
</feature>
<feature type="region of interest" description="Disordered" evidence="6">
    <location>
        <begin position="355"/>
        <end position="376"/>
    </location>
</feature>
<dbReference type="Pfam" id="PF16198">
    <property type="entry name" value="TruB_C_2"/>
    <property type="match status" value="1"/>
</dbReference>
<dbReference type="InterPro" id="IPR002501">
    <property type="entry name" value="PsdUridine_synth_N"/>
</dbReference>
<keyword evidence="3 5" id="KW-0819">tRNA processing</keyword>
<dbReference type="HAMAP" id="MF_01080">
    <property type="entry name" value="TruB_bact"/>
    <property type="match status" value="1"/>
</dbReference>
<dbReference type="InterPro" id="IPR020103">
    <property type="entry name" value="PsdUridine_synth_cat_dom_sf"/>
</dbReference>
<dbReference type="KEGG" id="cser:CCO03_13950"/>
<dbReference type="EC" id="5.4.99.25" evidence="5"/>
<dbReference type="GO" id="GO:0031119">
    <property type="term" value="P:tRNA pseudouridine synthesis"/>
    <property type="evidence" value="ECO:0007669"/>
    <property type="project" value="UniProtKB-UniRule"/>
</dbReference>
<dbReference type="NCBIfam" id="TIGR00431">
    <property type="entry name" value="TruB"/>
    <property type="match status" value="1"/>
</dbReference>
<proteinExistence type="inferred from homology"/>
<evidence type="ECO:0000256" key="2">
    <source>
        <dbReference type="ARBA" id="ARBA00005642"/>
    </source>
</evidence>
<dbReference type="GO" id="GO:0003723">
    <property type="term" value="F:RNA binding"/>
    <property type="evidence" value="ECO:0007669"/>
    <property type="project" value="InterPro"/>
</dbReference>
<keyword evidence="4 5" id="KW-0413">Isomerase</keyword>
<sequence>MTGPSPGGRAPVGGAESRTDLDGVATPAQDARRAPSARIQRRPVHGVVLLDKPLTWSSNQALQKVKWLLRAEKAGHTGTLDPLATGVLPLCFGAATKFSQLQLDAPKTYEATVLLGVRTTTADAEGEVVARVTVTPDMLTPERLAAVRARFTGAIAQVPPMHSALKKDGKALYEYARAGVEVERAPRQVDIHALDMQLACNDAGEPVLHLTVRCSKGTYIRTLGEDIGLALGCGGHLTRLRRVETGGLLAAQCVTIEQLETMSEAQRLAAVQPTDCLLAGHTRVDLPAHDAGRFLSGMRRRGPWANSDAVAVYGQNPVALLGVAHVYSGELIPDRLLSPAEVEQTLVQAWGMQQAGEPGHGHAAQPTGQDAPATGR</sequence>
<dbReference type="OrthoDB" id="9802309at2"/>
<evidence type="ECO:0000313" key="10">
    <source>
        <dbReference type="Proteomes" id="UP000196138"/>
    </source>
</evidence>
<comment type="similarity">
    <text evidence="2 5">Belongs to the pseudouridine synthase TruB family. Type 1 subfamily.</text>
</comment>
<dbReference type="GO" id="GO:1990481">
    <property type="term" value="P:mRNA pseudouridine synthesis"/>
    <property type="evidence" value="ECO:0007669"/>
    <property type="project" value="TreeGrafter"/>
</dbReference>
<evidence type="ECO:0000256" key="6">
    <source>
        <dbReference type="SAM" id="MobiDB-lite"/>
    </source>
</evidence>